<dbReference type="OrthoDB" id="3168922at2759"/>
<gene>
    <name evidence="1" type="ORF">CPB83DRAFT_833659</name>
</gene>
<dbReference type="AlphaFoldDB" id="A0A9P6JS81"/>
<evidence type="ECO:0000313" key="2">
    <source>
        <dbReference type="Proteomes" id="UP000807306"/>
    </source>
</evidence>
<comment type="caution">
    <text evidence="1">The sequence shown here is derived from an EMBL/GenBank/DDBJ whole genome shotgun (WGS) entry which is preliminary data.</text>
</comment>
<protein>
    <submittedName>
        <fullName evidence="1">Uncharacterized protein</fullName>
    </submittedName>
</protein>
<organism evidence="1 2">
    <name type="scientific">Crepidotus variabilis</name>
    <dbReference type="NCBI Taxonomy" id="179855"/>
    <lineage>
        <taxon>Eukaryota</taxon>
        <taxon>Fungi</taxon>
        <taxon>Dikarya</taxon>
        <taxon>Basidiomycota</taxon>
        <taxon>Agaricomycotina</taxon>
        <taxon>Agaricomycetes</taxon>
        <taxon>Agaricomycetidae</taxon>
        <taxon>Agaricales</taxon>
        <taxon>Agaricineae</taxon>
        <taxon>Crepidotaceae</taxon>
        <taxon>Crepidotus</taxon>
    </lineage>
</organism>
<proteinExistence type="predicted"/>
<name>A0A9P6JS81_9AGAR</name>
<dbReference type="Proteomes" id="UP000807306">
    <property type="component" value="Unassembled WGS sequence"/>
</dbReference>
<keyword evidence="2" id="KW-1185">Reference proteome</keyword>
<dbReference type="EMBL" id="MU157836">
    <property type="protein sequence ID" value="KAF9531046.1"/>
    <property type="molecule type" value="Genomic_DNA"/>
</dbReference>
<sequence length="220" mass="23832">MAAINVNRQAISAAFSRGGSSRLVHTSSRRRAVALSATTHVSPQIEEITLQPIFDIFDAPTRLSETSEFIRAKYKASSNAVKASTSYTTTMFPSSYSMESKYHPTTLPPPIVFDGPARPRNAALALKARMRQARLTPSARGSSRPVTSSTTIGASSTRLFSSDTQIEMFDGPARIMRYHHNPSDSDRFGSIPITKLAFALGVAGTIGYATTLAKELETSR</sequence>
<reference evidence="1" key="1">
    <citation type="submission" date="2020-11" db="EMBL/GenBank/DDBJ databases">
        <authorList>
            <consortium name="DOE Joint Genome Institute"/>
            <person name="Ahrendt S."/>
            <person name="Riley R."/>
            <person name="Andreopoulos W."/>
            <person name="Labutti K."/>
            <person name="Pangilinan J."/>
            <person name="Ruiz-Duenas F.J."/>
            <person name="Barrasa J.M."/>
            <person name="Sanchez-Garcia M."/>
            <person name="Camarero S."/>
            <person name="Miyauchi S."/>
            <person name="Serrano A."/>
            <person name="Linde D."/>
            <person name="Babiker R."/>
            <person name="Drula E."/>
            <person name="Ayuso-Fernandez I."/>
            <person name="Pacheco R."/>
            <person name="Padilla G."/>
            <person name="Ferreira P."/>
            <person name="Barriuso J."/>
            <person name="Kellner H."/>
            <person name="Castanera R."/>
            <person name="Alfaro M."/>
            <person name="Ramirez L."/>
            <person name="Pisabarro A.G."/>
            <person name="Kuo A."/>
            <person name="Tritt A."/>
            <person name="Lipzen A."/>
            <person name="He G."/>
            <person name="Yan M."/>
            <person name="Ng V."/>
            <person name="Cullen D."/>
            <person name="Martin F."/>
            <person name="Rosso M.-N."/>
            <person name="Henrissat B."/>
            <person name="Hibbett D."/>
            <person name="Martinez A.T."/>
            <person name="Grigoriev I.V."/>
        </authorList>
    </citation>
    <scope>NUCLEOTIDE SEQUENCE</scope>
    <source>
        <strain evidence="1">CBS 506.95</strain>
    </source>
</reference>
<accession>A0A9P6JS81</accession>
<evidence type="ECO:0000313" key="1">
    <source>
        <dbReference type="EMBL" id="KAF9531046.1"/>
    </source>
</evidence>